<organism evidence="2 3">
    <name type="scientific">Lysinibacillus capsici</name>
    <dbReference type="NCBI Taxonomy" id="2115968"/>
    <lineage>
        <taxon>Bacteria</taxon>
        <taxon>Bacillati</taxon>
        <taxon>Bacillota</taxon>
        <taxon>Bacilli</taxon>
        <taxon>Bacillales</taxon>
        <taxon>Bacillaceae</taxon>
        <taxon>Lysinibacillus</taxon>
    </lineage>
</organism>
<dbReference type="InterPro" id="IPR037053">
    <property type="entry name" value="Phage_tail_collar_dom_sf"/>
</dbReference>
<evidence type="ECO:0000259" key="1">
    <source>
        <dbReference type="Pfam" id="PF07484"/>
    </source>
</evidence>
<dbReference type="Proteomes" id="UP001244564">
    <property type="component" value="Chromosome"/>
</dbReference>
<evidence type="ECO:0000313" key="2">
    <source>
        <dbReference type="EMBL" id="WGF37230.1"/>
    </source>
</evidence>
<sequence>MAENYTGTIVAWPASFAPQGWAFCNGQELSIQQNQVLFAVLGNRYGGDGKNTFCLPNLNGRVPVGACGNGGMGGTIPQGVTPCNLGQTGGVEKITLSPLNMPQHTHSATTSTSNLTVSNMNVAIPASSQGGGSNSPNNASLAASVDQGMGTADFYTAGTTDTNLKPFSVSGGTVSGNVTTTIAPAGQLAPSALDIRQPFQALNFIICIQGIFPSQQ</sequence>
<evidence type="ECO:0000313" key="3">
    <source>
        <dbReference type="Proteomes" id="UP001244564"/>
    </source>
</evidence>
<keyword evidence="3" id="KW-1185">Reference proteome</keyword>
<accession>A0ABY8KHX1</accession>
<reference evidence="2 3" key="1">
    <citation type="submission" date="2023-04" db="EMBL/GenBank/DDBJ databases">
        <title>Genomic of Lysinibacillus capsici TSBLM.</title>
        <authorList>
            <person name="Hu X.S."/>
            <person name="Yu C.H."/>
        </authorList>
    </citation>
    <scope>NUCLEOTIDE SEQUENCE [LARGE SCALE GENOMIC DNA]</scope>
    <source>
        <strain evidence="2 3">TSBLM</strain>
    </source>
</reference>
<dbReference type="Pfam" id="PF07484">
    <property type="entry name" value="Collar"/>
    <property type="match status" value="1"/>
</dbReference>
<dbReference type="RefSeq" id="WP_103117277.1">
    <property type="nucleotide sequence ID" value="NZ_CP122283.1"/>
</dbReference>
<dbReference type="EMBL" id="CP122283">
    <property type="protein sequence ID" value="WGF37230.1"/>
    <property type="molecule type" value="Genomic_DNA"/>
</dbReference>
<dbReference type="Gene3D" id="3.90.1340.10">
    <property type="entry name" value="Phage tail collar domain"/>
    <property type="match status" value="1"/>
</dbReference>
<dbReference type="InterPro" id="IPR011083">
    <property type="entry name" value="Phage_tail_collar_dom"/>
</dbReference>
<dbReference type="SUPFAM" id="SSF88874">
    <property type="entry name" value="Receptor-binding domain of short tail fibre protein gp12"/>
    <property type="match status" value="1"/>
</dbReference>
<name>A0ABY8KHX1_9BACI</name>
<gene>
    <name evidence="2" type="ORF">QBO96_16080</name>
</gene>
<proteinExistence type="predicted"/>
<protein>
    <submittedName>
        <fullName evidence="2">Tail fiber protein</fullName>
    </submittedName>
</protein>
<feature type="domain" description="Phage tail collar" evidence="1">
    <location>
        <begin position="7"/>
        <end position="63"/>
    </location>
</feature>